<organism evidence="2 3">
    <name type="scientific">Yeosuana aromativorans</name>
    <dbReference type="NCBI Taxonomy" id="288019"/>
    <lineage>
        <taxon>Bacteria</taxon>
        <taxon>Pseudomonadati</taxon>
        <taxon>Bacteroidota</taxon>
        <taxon>Flavobacteriia</taxon>
        <taxon>Flavobacteriales</taxon>
        <taxon>Flavobacteriaceae</taxon>
        <taxon>Yeosuana</taxon>
    </lineage>
</organism>
<name>A0A8J3BJ04_9FLAO</name>
<dbReference type="EMBL" id="BMNR01000004">
    <property type="protein sequence ID" value="GGK24641.1"/>
    <property type="molecule type" value="Genomic_DNA"/>
</dbReference>
<keyword evidence="1" id="KW-0472">Membrane</keyword>
<dbReference type="AlphaFoldDB" id="A0A8J3BJ04"/>
<comment type="caution">
    <text evidence="2">The sequence shown here is derived from an EMBL/GenBank/DDBJ whole genome shotgun (WGS) entry which is preliminary data.</text>
</comment>
<gene>
    <name evidence="2" type="ORF">GCM10007962_18590</name>
</gene>
<keyword evidence="1" id="KW-1133">Transmembrane helix</keyword>
<evidence type="ECO:0000313" key="3">
    <source>
        <dbReference type="Proteomes" id="UP000612329"/>
    </source>
</evidence>
<reference evidence="2" key="2">
    <citation type="submission" date="2020-09" db="EMBL/GenBank/DDBJ databases">
        <authorList>
            <person name="Sun Q."/>
            <person name="Ohkuma M."/>
        </authorList>
    </citation>
    <scope>NUCLEOTIDE SEQUENCE</scope>
    <source>
        <strain evidence="2">JCM 12862</strain>
    </source>
</reference>
<dbReference type="InterPro" id="IPR045749">
    <property type="entry name" value="DUF6090"/>
</dbReference>
<evidence type="ECO:0000256" key="1">
    <source>
        <dbReference type="SAM" id="Phobius"/>
    </source>
</evidence>
<dbReference type="Proteomes" id="UP000612329">
    <property type="component" value="Unassembled WGS sequence"/>
</dbReference>
<dbReference type="RefSeq" id="WP_188652352.1">
    <property type="nucleotide sequence ID" value="NZ_BMNR01000004.1"/>
</dbReference>
<reference evidence="2" key="1">
    <citation type="journal article" date="2014" name="Int. J. Syst. Evol. Microbiol.">
        <title>Complete genome sequence of Corynebacterium casei LMG S-19264T (=DSM 44701T), isolated from a smear-ripened cheese.</title>
        <authorList>
            <consortium name="US DOE Joint Genome Institute (JGI-PGF)"/>
            <person name="Walter F."/>
            <person name="Albersmeier A."/>
            <person name="Kalinowski J."/>
            <person name="Ruckert C."/>
        </authorList>
    </citation>
    <scope>NUCLEOTIDE SEQUENCE</scope>
    <source>
        <strain evidence="2">JCM 12862</strain>
    </source>
</reference>
<dbReference type="Pfam" id="PF19578">
    <property type="entry name" value="DUF6090"/>
    <property type="match status" value="1"/>
</dbReference>
<accession>A0A8J3BJ04</accession>
<keyword evidence="3" id="KW-1185">Reference proteome</keyword>
<keyword evidence="1" id="KW-0812">Transmembrane</keyword>
<sequence length="242" mass="28566">MIKFFRNIRKKLLSEGKTTNYVKYAIGEIVLVVIGILIALQINNWNEQRKYKNLEVSMLTEIRASLQESLHEINDMIQRNEKFVDNYTILLDHINNNLPYNKSLDFYFGQLEHWVSPYFNYSAFDTLKTLGAELISNDSLKKRIIRMYDRDLEFLVNDYDKSEWNYSTAVVHPFCSKNLERDIKNNNAFPNDYNKLMKTAEFKNIVTSLIVMRSDGVRRSQDLKSELKNLIEGISREIEKLN</sequence>
<protein>
    <submittedName>
        <fullName evidence="2">Uncharacterized protein</fullName>
    </submittedName>
</protein>
<evidence type="ECO:0000313" key="2">
    <source>
        <dbReference type="EMBL" id="GGK24641.1"/>
    </source>
</evidence>
<feature type="transmembrane region" description="Helical" evidence="1">
    <location>
        <begin position="21"/>
        <end position="42"/>
    </location>
</feature>
<proteinExistence type="predicted"/>